<keyword evidence="2" id="KW-1185">Reference proteome</keyword>
<evidence type="ECO:0000313" key="1">
    <source>
        <dbReference type="EMBL" id="KAJ7625644.1"/>
    </source>
</evidence>
<organism evidence="1 2">
    <name type="scientific">Roridomyces roridus</name>
    <dbReference type="NCBI Taxonomy" id="1738132"/>
    <lineage>
        <taxon>Eukaryota</taxon>
        <taxon>Fungi</taxon>
        <taxon>Dikarya</taxon>
        <taxon>Basidiomycota</taxon>
        <taxon>Agaricomycotina</taxon>
        <taxon>Agaricomycetes</taxon>
        <taxon>Agaricomycetidae</taxon>
        <taxon>Agaricales</taxon>
        <taxon>Marasmiineae</taxon>
        <taxon>Mycenaceae</taxon>
        <taxon>Roridomyces</taxon>
    </lineage>
</organism>
<dbReference type="EMBL" id="JARKIF010000012">
    <property type="protein sequence ID" value="KAJ7625644.1"/>
    <property type="molecule type" value="Genomic_DNA"/>
</dbReference>
<dbReference type="AlphaFoldDB" id="A0AAD7BNA7"/>
<dbReference type="Proteomes" id="UP001221142">
    <property type="component" value="Unassembled WGS sequence"/>
</dbReference>
<reference evidence="1" key="1">
    <citation type="submission" date="2023-03" db="EMBL/GenBank/DDBJ databases">
        <title>Massive genome expansion in bonnet fungi (Mycena s.s.) driven by repeated elements and novel gene families across ecological guilds.</title>
        <authorList>
            <consortium name="Lawrence Berkeley National Laboratory"/>
            <person name="Harder C.B."/>
            <person name="Miyauchi S."/>
            <person name="Viragh M."/>
            <person name="Kuo A."/>
            <person name="Thoen E."/>
            <person name="Andreopoulos B."/>
            <person name="Lu D."/>
            <person name="Skrede I."/>
            <person name="Drula E."/>
            <person name="Henrissat B."/>
            <person name="Morin E."/>
            <person name="Kohler A."/>
            <person name="Barry K."/>
            <person name="LaButti K."/>
            <person name="Morin E."/>
            <person name="Salamov A."/>
            <person name="Lipzen A."/>
            <person name="Mereny Z."/>
            <person name="Hegedus B."/>
            <person name="Baldrian P."/>
            <person name="Stursova M."/>
            <person name="Weitz H."/>
            <person name="Taylor A."/>
            <person name="Grigoriev I.V."/>
            <person name="Nagy L.G."/>
            <person name="Martin F."/>
            <person name="Kauserud H."/>
        </authorList>
    </citation>
    <scope>NUCLEOTIDE SEQUENCE</scope>
    <source>
        <strain evidence="1">9284</strain>
    </source>
</reference>
<name>A0AAD7BNA7_9AGAR</name>
<accession>A0AAD7BNA7</accession>
<proteinExistence type="predicted"/>
<protein>
    <recommendedName>
        <fullName evidence="3">F-box domain-containing protein</fullName>
    </recommendedName>
</protein>
<sequence>MSSRCSECGALKNSDVEADSDVPTISPPYGADLSILQAVEARTTARLLSLDDEICGLKQRIQHLEGRRAEVLGQQKRSSTILSPLRRMPPEVLVEIFSWTLPLLEEMDGDVSDLQDCPWVLTQVCSRWRAISVATPSFWSTVFVDFNGGPGVHLDMVQTQVDRSQLLRVHFIGSEAHDSAPQIEMFQLLSKHSHRWERLDIHLTAAVASQLGTLNLSSLSRLWLQWDTEESEEGLESIDSFESAPSLFDVGYMNESRPVPFLFPAHQITCYRVRAPWATHQSALRMAPDLIEARITVVFDEDDWSDLWPSDEPILTAHLRHLYVSDVKILDYIQAPVLAELAFGIKEEDTRIGEVLDSFFLRSSCTPQRLCVQGQVDANITTAILGKYSFISRIALSFFYGDLVDVTRLTDEIDAHLDMLTLGNSNGVSPHLQEICFGSMAPFPFPVDYSRFIKMLKSRRTPGAALVSAVFLTEYGSEPTELETLSLDELKRDGLSLEVSSGMIARKCLQCWTYGCPWN</sequence>
<gene>
    <name evidence="1" type="ORF">FB45DRAFT_921949</name>
</gene>
<evidence type="ECO:0000313" key="2">
    <source>
        <dbReference type="Proteomes" id="UP001221142"/>
    </source>
</evidence>
<comment type="caution">
    <text evidence="1">The sequence shown here is derived from an EMBL/GenBank/DDBJ whole genome shotgun (WGS) entry which is preliminary data.</text>
</comment>
<evidence type="ECO:0008006" key="3">
    <source>
        <dbReference type="Google" id="ProtNLM"/>
    </source>
</evidence>
<dbReference type="Gene3D" id="1.20.1280.50">
    <property type="match status" value="1"/>
</dbReference>